<dbReference type="EnsemblPlants" id="AET7Gv20280700.4">
    <property type="protein sequence ID" value="AET7Gv20280700.4"/>
    <property type="gene ID" value="AET7Gv20280700"/>
</dbReference>
<dbReference type="GO" id="GO:0004674">
    <property type="term" value="F:protein serine/threonine kinase activity"/>
    <property type="evidence" value="ECO:0007669"/>
    <property type="project" value="UniProtKB-KW"/>
</dbReference>
<dbReference type="SUPFAM" id="SSF56112">
    <property type="entry name" value="Protein kinase-like (PK-like)"/>
    <property type="match status" value="1"/>
</dbReference>
<keyword evidence="4" id="KW-0418">Kinase</keyword>
<evidence type="ECO:0000256" key="2">
    <source>
        <dbReference type="ARBA" id="ARBA00022679"/>
    </source>
</evidence>
<dbReference type="PROSITE" id="PS00108">
    <property type="entry name" value="PROTEIN_KINASE_ST"/>
    <property type="match status" value="1"/>
</dbReference>
<reference evidence="8" key="3">
    <citation type="journal article" date="2017" name="Nature">
        <title>Genome sequence of the progenitor of the wheat D genome Aegilops tauschii.</title>
        <authorList>
            <person name="Luo M.C."/>
            <person name="Gu Y.Q."/>
            <person name="Puiu D."/>
            <person name="Wang H."/>
            <person name="Twardziok S.O."/>
            <person name="Deal K.R."/>
            <person name="Huo N."/>
            <person name="Zhu T."/>
            <person name="Wang L."/>
            <person name="Wang Y."/>
            <person name="McGuire P.E."/>
            <person name="Liu S."/>
            <person name="Long H."/>
            <person name="Ramasamy R.K."/>
            <person name="Rodriguez J.C."/>
            <person name="Van S.L."/>
            <person name="Yuan L."/>
            <person name="Wang Z."/>
            <person name="Xia Z."/>
            <person name="Xiao L."/>
            <person name="Anderson O.D."/>
            <person name="Ouyang S."/>
            <person name="Liang Y."/>
            <person name="Zimin A.V."/>
            <person name="Pertea G."/>
            <person name="Qi P."/>
            <person name="Bennetzen J.L."/>
            <person name="Dai X."/>
            <person name="Dawson M.W."/>
            <person name="Muller H.G."/>
            <person name="Kugler K."/>
            <person name="Rivarola-Duarte L."/>
            <person name="Spannagl M."/>
            <person name="Mayer K.F.X."/>
            <person name="Lu F.H."/>
            <person name="Bevan M.W."/>
            <person name="Leroy P."/>
            <person name="Li P."/>
            <person name="You F.M."/>
            <person name="Sun Q."/>
            <person name="Liu Z."/>
            <person name="Lyons E."/>
            <person name="Wicker T."/>
            <person name="Salzberg S.L."/>
            <person name="Devos K.M."/>
            <person name="Dvorak J."/>
        </authorList>
    </citation>
    <scope>NUCLEOTIDE SEQUENCE [LARGE SCALE GENOMIC DNA]</scope>
    <source>
        <strain evidence="8">cv. AL8/78</strain>
    </source>
</reference>
<dbReference type="Proteomes" id="UP000015105">
    <property type="component" value="Chromosome 7D"/>
</dbReference>
<dbReference type="InterPro" id="IPR050117">
    <property type="entry name" value="MAPK"/>
</dbReference>
<organism evidence="8 9">
    <name type="scientific">Aegilops tauschii subsp. strangulata</name>
    <name type="common">Goatgrass</name>
    <dbReference type="NCBI Taxonomy" id="200361"/>
    <lineage>
        <taxon>Eukaryota</taxon>
        <taxon>Viridiplantae</taxon>
        <taxon>Streptophyta</taxon>
        <taxon>Embryophyta</taxon>
        <taxon>Tracheophyta</taxon>
        <taxon>Spermatophyta</taxon>
        <taxon>Magnoliopsida</taxon>
        <taxon>Liliopsida</taxon>
        <taxon>Poales</taxon>
        <taxon>Poaceae</taxon>
        <taxon>BOP clade</taxon>
        <taxon>Pooideae</taxon>
        <taxon>Triticodae</taxon>
        <taxon>Triticeae</taxon>
        <taxon>Triticinae</taxon>
        <taxon>Aegilops</taxon>
    </lineage>
</organism>
<dbReference type="PANTHER" id="PTHR24055">
    <property type="entry name" value="MITOGEN-ACTIVATED PROTEIN KINASE"/>
    <property type="match status" value="1"/>
</dbReference>
<reference evidence="8" key="4">
    <citation type="submission" date="2019-03" db="UniProtKB">
        <authorList>
            <consortium name="EnsemblPlants"/>
        </authorList>
    </citation>
    <scope>IDENTIFICATION</scope>
</reference>
<dbReference type="GO" id="GO:0005524">
    <property type="term" value="F:ATP binding"/>
    <property type="evidence" value="ECO:0007669"/>
    <property type="project" value="UniProtKB-KW"/>
</dbReference>
<evidence type="ECO:0000256" key="3">
    <source>
        <dbReference type="ARBA" id="ARBA00022741"/>
    </source>
</evidence>
<feature type="region of interest" description="Disordered" evidence="6">
    <location>
        <begin position="1"/>
        <end position="26"/>
    </location>
</feature>
<dbReference type="AlphaFoldDB" id="A0A453QQH7"/>
<keyword evidence="2" id="KW-0808">Transferase</keyword>
<reference evidence="9" key="2">
    <citation type="journal article" date="2017" name="Nat. Plants">
        <title>The Aegilops tauschii genome reveals multiple impacts of transposons.</title>
        <authorList>
            <person name="Zhao G."/>
            <person name="Zou C."/>
            <person name="Li K."/>
            <person name="Wang K."/>
            <person name="Li T."/>
            <person name="Gao L."/>
            <person name="Zhang X."/>
            <person name="Wang H."/>
            <person name="Yang Z."/>
            <person name="Liu X."/>
            <person name="Jiang W."/>
            <person name="Mao L."/>
            <person name="Kong X."/>
            <person name="Jiao Y."/>
            <person name="Jia J."/>
        </authorList>
    </citation>
    <scope>NUCLEOTIDE SEQUENCE [LARGE SCALE GENOMIC DNA]</scope>
    <source>
        <strain evidence="9">cv. AL8/78</strain>
    </source>
</reference>
<evidence type="ECO:0000256" key="4">
    <source>
        <dbReference type="ARBA" id="ARBA00022777"/>
    </source>
</evidence>
<reference evidence="8" key="5">
    <citation type="journal article" date="2021" name="G3 (Bethesda)">
        <title>Aegilops tauschii genome assembly Aet v5.0 features greater sequence contiguity and improved annotation.</title>
        <authorList>
            <person name="Wang L."/>
            <person name="Zhu T."/>
            <person name="Rodriguez J.C."/>
            <person name="Deal K.R."/>
            <person name="Dubcovsky J."/>
            <person name="McGuire P.E."/>
            <person name="Lux T."/>
            <person name="Spannagl M."/>
            <person name="Mayer K.F.X."/>
            <person name="Baldrich P."/>
            <person name="Meyers B.C."/>
            <person name="Huo N."/>
            <person name="Gu Y.Q."/>
            <person name="Zhou H."/>
            <person name="Devos K.M."/>
            <person name="Bennetzen J.L."/>
            <person name="Unver T."/>
            <person name="Budak H."/>
            <person name="Gulick P.J."/>
            <person name="Galiba G."/>
            <person name="Kalapos B."/>
            <person name="Nelson D.R."/>
            <person name="Li P."/>
            <person name="You F.M."/>
            <person name="Luo M.C."/>
            <person name="Dvorak J."/>
        </authorList>
    </citation>
    <scope>NUCLEOTIDE SEQUENCE [LARGE SCALE GENOMIC DNA]</scope>
    <source>
        <strain evidence="8">cv. AL8/78</strain>
    </source>
</reference>
<dbReference type="Gramene" id="AET7Gv20280700.4">
    <property type="protein sequence ID" value="AET7Gv20280700.4"/>
    <property type="gene ID" value="AET7Gv20280700"/>
</dbReference>
<evidence type="ECO:0000256" key="6">
    <source>
        <dbReference type="SAM" id="MobiDB-lite"/>
    </source>
</evidence>
<keyword evidence="9" id="KW-1185">Reference proteome</keyword>
<dbReference type="Gene3D" id="3.30.200.20">
    <property type="entry name" value="Phosphorylase Kinase, domain 1"/>
    <property type="match status" value="1"/>
</dbReference>
<keyword evidence="5" id="KW-0067">ATP-binding</keyword>
<keyword evidence="3" id="KW-0547">Nucleotide-binding</keyword>
<sequence length="404" mass="45292">LPTRAIRAEMDAGGAQPPDSEMAEAGAGAAAAAGTAPGGAMDNIQATLTHGGRFIQYNIFGNVFEVTAKYKPPILPTSARAPTASSAPRSTPRRGSRWPSRRSPTPSTTRSTPSARCGRSSCSATWTTRMSIVAIRDIIPPAQRTAFNDVYIAYELMDTDLHQIIRSNQALSEEHCQYFLYQILRGLKYIHSANVLHRDLKPSNLLLNANCDLKICDFGLARTTSETDFMTEYVVTRWYRAPELLLNSSEYTAAIDVWSVGCIFMELMDRKPLFPGRDHVHQLRLLMELIGTPNEADLDFVNENARRYIRQLPRHARQSLSEKFPHVHPSAIDLVEKMLTFDPRQRITVEGALAHPYLASLHDISDEPVCTMPFSFDFEQHALSEEQMKDLIHQEGITFNPDYQ</sequence>
<dbReference type="STRING" id="200361.A0A453QQH7"/>
<proteinExistence type="predicted"/>
<feature type="compositionally biased region" description="Low complexity" evidence="6">
    <location>
        <begin position="101"/>
        <end position="114"/>
    </location>
</feature>
<feature type="region of interest" description="Disordered" evidence="6">
    <location>
        <begin position="74"/>
        <end position="121"/>
    </location>
</feature>
<feature type="compositionally biased region" description="Basic residues" evidence="6">
    <location>
        <begin position="91"/>
        <end position="100"/>
    </location>
</feature>
<reference evidence="9" key="1">
    <citation type="journal article" date="2014" name="Science">
        <title>Ancient hybridizations among the ancestral genomes of bread wheat.</title>
        <authorList>
            <consortium name="International Wheat Genome Sequencing Consortium,"/>
            <person name="Marcussen T."/>
            <person name="Sandve S.R."/>
            <person name="Heier L."/>
            <person name="Spannagl M."/>
            <person name="Pfeifer M."/>
            <person name="Jakobsen K.S."/>
            <person name="Wulff B.B."/>
            <person name="Steuernagel B."/>
            <person name="Mayer K.F."/>
            <person name="Olsen O.A."/>
        </authorList>
    </citation>
    <scope>NUCLEOTIDE SEQUENCE [LARGE SCALE GENOMIC DNA]</scope>
    <source>
        <strain evidence="9">cv. AL8/78</strain>
    </source>
</reference>
<feature type="compositionally biased region" description="Basic and acidic residues" evidence="6">
    <location>
        <begin position="1"/>
        <end position="10"/>
    </location>
</feature>
<dbReference type="FunFam" id="1.10.510.10:FF:000013">
    <property type="entry name" value="Mitogen-activated protein kinase"/>
    <property type="match status" value="1"/>
</dbReference>
<evidence type="ECO:0000313" key="8">
    <source>
        <dbReference type="EnsemblPlants" id="AET7Gv20280700.4"/>
    </source>
</evidence>
<evidence type="ECO:0000259" key="7">
    <source>
        <dbReference type="PROSITE" id="PS50011"/>
    </source>
</evidence>
<dbReference type="InterPro" id="IPR000719">
    <property type="entry name" value="Prot_kinase_dom"/>
</dbReference>
<dbReference type="Pfam" id="PF00069">
    <property type="entry name" value="Pkinase"/>
    <property type="match status" value="1"/>
</dbReference>
<evidence type="ECO:0000256" key="1">
    <source>
        <dbReference type="ARBA" id="ARBA00022527"/>
    </source>
</evidence>
<evidence type="ECO:0000256" key="5">
    <source>
        <dbReference type="ARBA" id="ARBA00022840"/>
    </source>
</evidence>
<dbReference type="InterPro" id="IPR008271">
    <property type="entry name" value="Ser/Thr_kinase_AS"/>
</dbReference>
<dbReference type="PROSITE" id="PS50011">
    <property type="entry name" value="PROTEIN_KINASE_DOM"/>
    <property type="match status" value="1"/>
</dbReference>
<dbReference type="SMART" id="SM00220">
    <property type="entry name" value="S_TKc"/>
    <property type="match status" value="1"/>
</dbReference>
<accession>A0A453QQH7</accession>
<protein>
    <recommendedName>
        <fullName evidence="7">Protein kinase domain-containing protein</fullName>
    </recommendedName>
</protein>
<dbReference type="InterPro" id="IPR011009">
    <property type="entry name" value="Kinase-like_dom_sf"/>
</dbReference>
<evidence type="ECO:0000313" key="9">
    <source>
        <dbReference type="Proteomes" id="UP000015105"/>
    </source>
</evidence>
<name>A0A453QQH7_AEGTS</name>
<keyword evidence="1" id="KW-0723">Serine/threonine-protein kinase</keyword>
<dbReference type="Gene3D" id="1.10.510.10">
    <property type="entry name" value="Transferase(Phosphotransferase) domain 1"/>
    <property type="match status" value="1"/>
</dbReference>
<feature type="compositionally biased region" description="Low complexity" evidence="6">
    <location>
        <begin position="76"/>
        <end position="90"/>
    </location>
</feature>
<feature type="domain" description="Protein kinase" evidence="7">
    <location>
        <begin position="49"/>
        <end position="358"/>
    </location>
</feature>